<keyword evidence="8 11" id="KW-1133">Transmembrane helix</keyword>
<organism evidence="12 13">
    <name type="scientific">Buchnera aphidicola</name>
    <name type="common">Microlophium carnosum</name>
    <dbReference type="NCBI Taxonomy" id="2708354"/>
    <lineage>
        <taxon>Bacteria</taxon>
        <taxon>Pseudomonadati</taxon>
        <taxon>Pseudomonadota</taxon>
        <taxon>Gammaproteobacteria</taxon>
        <taxon>Enterobacterales</taxon>
        <taxon>Erwiniaceae</taxon>
        <taxon>Buchnera</taxon>
    </lineage>
</organism>
<evidence type="ECO:0000256" key="5">
    <source>
        <dbReference type="ARBA" id="ARBA00022475"/>
    </source>
</evidence>
<dbReference type="GO" id="GO:0005886">
    <property type="term" value="C:plasma membrane"/>
    <property type="evidence" value="ECO:0007669"/>
    <property type="project" value="UniProtKB-SubCell"/>
</dbReference>
<dbReference type="GO" id="GO:0065002">
    <property type="term" value="P:intracellular protein transmembrane transport"/>
    <property type="evidence" value="ECO:0007669"/>
    <property type="project" value="TreeGrafter"/>
</dbReference>
<comment type="caution">
    <text evidence="11">Lacks conserved residue(s) required for the propagation of feature annotation.</text>
</comment>
<evidence type="ECO:0000256" key="11">
    <source>
        <dbReference type="RuleBase" id="RU365087"/>
    </source>
</evidence>
<evidence type="ECO:0000256" key="3">
    <source>
        <dbReference type="ARBA" id="ARBA00017876"/>
    </source>
</evidence>
<evidence type="ECO:0000256" key="8">
    <source>
        <dbReference type="ARBA" id="ARBA00022989"/>
    </source>
</evidence>
<dbReference type="NCBIfam" id="TIGR00810">
    <property type="entry name" value="secG"/>
    <property type="match status" value="1"/>
</dbReference>
<evidence type="ECO:0000256" key="4">
    <source>
        <dbReference type="ARBA" id="ARBA00022448"/>
    </source>
</evidence>
<evidence type="ECO:0000256" key="10">
    <source>
        <dbReference type="ARBA" id="ARBA00023136"/>
    </source>
</evidence>
<keyword evidence="10 11" id="KW-0472">Membrane</keyword>
<dbReference type="PANTHER" id="PTHR34182:SF1">
    <property type="entry name" value="PROTEIN-EXPORT MEMBRANE PROTEIN SECG"/>
    <property type="match status" value="1"/>
</dbReference>
<comment type="subcellular location">
    <subcellularLocation>
        <location evidence="1 11">Cell membrane</location>
        <topology evidence="1 11">Multi-pass membrane protein</topology>
    </subcellularLocation>
</comment>
<keyword evidence="9 11" id="KW-0811">Translocation</keyword>
<evidence type="ECO:0000313" key="13">
    <source>
        <dbReference type="Proteomes" id="UP000503183"/>
    </source>
</evidence>
<keyword evidence="5 11" id="KW-1003">Cell membrane</keyword>
<evidence type="ECO:0000256" key="6">
    <source>
        <dbReference type="ARBA" id="ARBA00022692"/>
    </source>
</evidence>
<evidence type="ECO:0000256" key="9">
    <source>
        <dbReference type="ARBA" id="ARBA00023010"/>
    </source>
</evidence>
<evidence type="ECO:0000256" key="1">
    <source>
        <dbReference type="ARBA" id="ARBA00004651"/>
    </source>
</evidence>
<evidence type="ECO:0000313" key="12">
    <source>
        <dbReference type="EMBL" id="QIQ41964.1"/>
    </source>
</evidence>
<proteinExistence type="inferred from homology"/>
<accession>A0A6G9JV71</accession>
<sequence length="109" mass="12821">MYLFFLIFFIFISVSLIFFILLQPGKGLNNTVHLNTKNNIKFFSDIGTNNFITNIIRIFSFLFLVTSIILCNINNRKMDSDFFLQDNNKKTITKKHFLNEKMLNSDIPN</sequence>
<dbReference type="GO" id="GO:0043952">
    <property type="term" value="P:protein transport by the Sec complex"/>
    <property type="evidence" value="ECO:0007669"/>
    <property type="project" value="TreeGrafter"/>
</dbReference>
<name>A0A6G9JV71_9GAMM</name>
<dbReference type="PANTHER" id="PTHR34182">
    <property type="entry name" value="PROTEIN-EXPORT MEMBRANE PROTEIN SECG"/>
    <property type="match status" value="1"/>
</dbReference>
<reference evidence="12 13" key="1">
    <citation type="submission" date="2020-04" db="EMBL/GenBank/DDBJ databases">
        <title>Parallel evolution in the integration of a co-obligate aphid symbiosis.</title>
        <authorList>
            <person name="Monnin D."/>
            <person name="Jackson R."/>
            <person name="Kiers E.T."/>
            <person name="Bunker M."/>
            <person name="Ellers J."/>
            <person name="Henry L.M."/>
        </authorList>
    </citation>
    <scope>NUCLEOTIDE SEQUENCE [LARGE SCALE GENOMIC DNA]</scope>
    <source>
        <strain evidence="12">MCAR-56B</strain>
    </source>
</reference>
<feature type="transmembrane region" description="Helical" evidence="11">
    <location>
        <begin position="51"/>
        <end position="73"/>
    </location>
</feature>
<dbReference type="EMBL" id="CP048747">
    <property type="protein sequence ID" value="QIQ41964.1"/>
    <property type="molecule type" value="Genomic_DNA"/>
</dbReference>
<dbReference type="Proteomes" id="UP000503183">
    <property type="component" value="Chromosome"/>
</dbReference>
<dbReference type="AlphaFoldDB" id="A0A6G9JV71"/>
<comment type="function">
    <text evidence="11">Involved in protein export. Participates in an early event of protein translocation.</text>
</comment>
<dbReference type="Pfam" id="PF03840">
    <property type="entry name" value="SecG"/>
    <property type="match status" value="1"/>
</dbReference>
<dbReference type="PRINTS" id="PR01651">
    <property type="entry name" value="SECGEXPORT"/>
</dbReference>
<dbReference type="GO" id="GO:0009306">
    <property type="term" value="P:protein secretion"/>
    <property type="evidence" value="ECO:0007669"/>
    <property type="project" value="UniProtKB-UniRule"/>
</dbReference>
<dbReference type="InterPro" id="IPR004692">
    <property type="entry name" value="SecG"/>
</dbReference>
<keyword evidence="6 11" id="KW-0812">Transmembrane</keyword>
<gene>
    <name evidence="12" type="primary">secG</name>
    <name evidence="12" type="ORF">G4A98_01900</name>
</gene>
<keyword evidence="4 11" id="KW-0813">Transport</keyword>
<keyword evidence="7 11" id="KW-0653">Protein transport</keyword>
<evidence type="ECO:0000256" key="2">
    <source>
        <dbReference type="ARBA" id="ARBA00008445"/>
    </source>
</evidence>
<protein>
    <recommendedName>
        <fullName evidence="3 11">Protein-export membrane protein SecG</fullName>
    </recommendedName>
</protein>
<comment type="similarity">
    <text evidence="2 11">Belongs to the SecG family.</text>
</comment>
<evidence type="ECO:0000256" key="7">
    <source>
        <dbReference type="ARBA" id="ARBA00022927"/>
    </source>
</evidence>
<dbReference type="GO" id="GO:0015450">
    <property type="term" value="F:protein-transporting ATPase activity"/>
    <property type="evidence" value="ECO:0007669"/>
    <property type="project" value="UniProtKB-UniRule"/>
</dbReference>